<keyword evidence="1" id="KW-1133">Transmembrane helix</keyword>
<sequence>MEKIDIVLWTIGGGFVITLGAMKILWNEIKSLNEKVTDIDRRLCRMEGAFSMKECCVLHSHDMKKEAQ</sequence>
<name>A0A6J5LER2_9CAUD</name>
<evidence type="ECO:0000313" key="2">
    <source>
        <dbReference type="EMBL" id="CAB4132535.1"/>
    </source>
</evidence>
<proteinExistence type="predicted"/>
<accession>A0A6J5LER2</accession>
<gene>
    <name evidence="2" type="ORF">UFOVP256_47</name>
</gene>
<protein>
    <submittedName>
        <fullName evidence="2">Uncharacterized protein</fullName>
    </submittedName>
</protein>
<reference evidence="2" key="1">
    <citation type="submission" date="2020-04" db="EMBL/GenBank/DDBJ databases">
        <authorList>
            <person name="Chiriac C."/>
            <person name="Salcher M."/>
            <person name="Ghai R."/>
            <person name="Kavagutti S V."/>
        </authorList>
    </citation>
    <scope>NUCLEOTIDE SEQUENCE</scope>
</reference>
<feature type="transmembrane region" description="Helical" evidence="1">
    <location>
        <begin position="6"/>
        <end position="26"/>
    </location>
</feature>
<keyword evidence="1" id="KW-0472">Membrane</keyword>
<evidence type="ECO:0000256" key="1">
    <source>
        <dbReference type="SAM" id="Phobius"/>
    </source>
</evidence>
<dbReference type="EMBL" id="LR796263">
    <property type="protein sequence ID" value="CAB4132535.1"/>
    <property type="molecule type" value="Genomic_DNA"/>
</dbReference>
<keyword evidence="1" id="KW-0812">Transmembrane</keyword>
<organism evidence="2">
    <name type="scientific">uncultured Caudovirales phage</name>
    <dbReference type="NCBI Taxonomy" id="2100421"/>
    <lineage>
        <taxon>Viruses</taxon>
        <taxon>Duplodnaviria</taxon>
        <taxon>Heunggongvirae</taxon>
        <taxon>Uroviricota</taxon>
        <taxon>Caudoviricetes</taxon>
        <taxon>Peduoviridae</taxon>
        <taxon>Maltschvirus</taxon>
        <taxon>Maltschvirus maltsch</taxon>
    </lineage>
</organism>